<proteinExistence type="predicted"/>
<feature type="compositionally biased region" description="Polar residues" evidence="1">
    <location>
        <begin position="1"/>
        <end position="12"/>
    </location>
</feature>
<comment type="caution">
    <text evidence="3">The sequence shown here is derived from an EMBL/GenBank/DDBJ whole genome shotgun (WGS) entry which is preliminary data.</text>
</comment>
<sequence length="438" mass="49285">MVPTRTRSYPSLNKTTKQKKQTKSQNKSETSKRSPPGISRQLQFTDKPEVHQATRMPVRERPSSGLGERSPGTSMPTVSTDMDSVYSEPINETHRTNSTQDSLREYRTLAELAQSQESQNILNSEAGPSNTGNACEVTHNEPGSPQTTNTPQNVEVRDTYSTTDNTDYQQVGRNGKTIKQNTQPPAPNTTPNTQARRERRNTNSSTGSSVSSANSFMTRPTQQMPPVIIHNTYQGDMARLNDTFTTKYTSLALHCVLTNQSTQVKTSTRRDYVNLLKYLKESQVPFHIIETRRKVLSVVIRGVPSNTHPETIEEALRVKGFQITECKNMKSPTGAPYPLFSVEHPDNAANKQIYSLRSLCYYSVLVEPYRNRDPVLQCKNCLKFQHYRNHVWPRHAAGSVLIHTQTQTADCLRIAHHAVQTVMGRTQQPQISAQSGRQ</sequence>
<feature type="compositionally biased region" description="Polar residues" evidence="1">
    <location>
        <begin position="71"/>
        <end position="82"/>
    </location>
</feature>
<reference evidence="3" key="1">
    <citation type="journal article" date="2023" name="IScience">
        <title>Live-bearing cockroach genome reveals convergent evolutionary mechanisms linked to viviparity in insects and beyond.</title>
        <authorList>
            <person name="Fouks B."/>
            <person name="Harrison M.C."/>
            <person name="Mikhailova A.A."/>
            <person name="Marchal E."/>
            <person name="English S."/>
            <person name="Carruthers M."/>
            <person name="Jennings E.C."/>
            <person name="Chiamaka E.L."/>
            <person name="Frigard R.A."/>
            <person name="Pippel M."/>
            <person name="Attardo G.M."/>
            <person name="Benoit J.B."/>
            <person name="Bornberg-Bauer E."/>
            <person name="Tobe S.S."/>
        </authorList>
    </citation>
    <scope>NUCLEOTIDE SEQUENCE</scope>
    <source>
        <strain evidence="3">Stay&amp;Tobe</strain>
    </source>
</reference>
<organism evidence="3 4">
    <name type="scientific">Diploptera punctata</name>
    <name type="common">Pacific beetle cockroach</name>
    <dbReference type="NCBI Taxonomy" id="6984"/>
    <lineage>
        <taxon>Eukaryota</taxon>
        <taxon>Metazoa</taxon>
        <taxon>Ecdysozoa</taxon>
        <taxon>Arthropoda</taxon>
        <taxon>Hexapoda</taxon>
        <taxon>Insecta</taxon>
        <taxon>Pterygota</taxon>
        <taxon>Neoptera</taxon>
        <taxon>Polyneoptera</taxon>
        <taxon>Dictyoptera</taxon>
        <taxon>Blattodea</taxon>
        <taxon>Blaberoidea</taxon>
        <taxon>Blaberidae</taxon>
        <taxon>Diplopterinae</taxon>
        <taxon>Diploptera</taxon>
    </lineage>
</organism>
<dbReference type="Pfam" id="PF07530">
    <property type="entry name" value="PRE_C2HC"/>
    <property type="match status" value="1"/>
</dbReference>
<evidence type="ECO:0000313" key="4">
    <source>
        <dbReference type="Proteomes" id="UP001233999"/>
    </source>
</evidence>
<feature type="compositionally biased region" description="Polar residues" evidence="1">
    <location>
        <begin position="114"/>
        <end position="133"/>
    </location>
</feature>
<feature type="region of interest" description="Disordered" evidence="1">
    <location>
        <begin position="1"/>
        <end position="83"/>
    </location>
</feature>
<feature type="region of interest" description="Disordered" evidence="1">
    <location>
        <begin position="114"/>
        <end position="220"/>
    </location>
</feature>
<feature type="compositionally biased region" description="Low complexity" evidence="1">
    <location>
        <begin position="202"/>
        <end position="215"/>
    </location>
</feature>
<feature type="compositionally biased region" description="Polar residues" evidence="1">
    <location>
        <begin position="141"/>
        <end position="172"/>
    </location>
</feature>
<feature type="domain" description="Pre-C2HC" evidence="2">
    <location>
        <begin position="309"/>
        <end position="375"/>
    </location>
</feature>
<dbReference type="Proteomes" id="UP001233999">
    <property type="component" value="Unassembled WGS sequence"/>
</dbReference>
<name>A0AAD7ZPD7_DIPPU</name>
<protein>
    <recommendedName>
        <fullName evidence="2">Pre-C2HC domain-containing protein</fullName>
    </recommendedName>
</protein>
<reference evidence="3" key="2">
    <citation type="submission" date="2023-05" db="EMBL/GenBank/DDBJ databases">
        <authorList>
            <person name="Fouks B."/>
        </authorList>
    </citation>
    <scope>NUCLEOTIDE SEQUENCE</scope>
    <source>
        <strain evidence="3">Stay&amp;Tobe</strain>
        <tissue evidence="3">Testes</tissue>
    </source>
</reference>
<dbReference type="SMART" id="SM00596">
    <property type="entry name" value="PRE_C2HC"/>
    <property type="match status" value="1"/>
</dbReference>
<dbReference type="EMBL" id="JASPKZ010007532">
    <property type="protein sequence ID" value="KAJ9583757.1"/>
    <property type="molecule type" value="Genomic_DNA"/>
</dbReference>
<evidence type="ECO:0000256" key="1">
    <source>
        <dbReference type="SAM" id="MobiDB-lite"/>
    </source>
</evidence>
<gene>
    <name evidence="3" type="ORF">L9F63_021899</name>
</gene>
<accession>A0AAD7ZPD7</accession>
<evidence type="ECO:0000313" key="3">
    <source>
        <dbReference type="EMBL" id="KAJ9583757.1"/>
    </source>
</evidence>
<dbReference type="AlphaFoldDB" id="A0AAD7ZPD7"/>
<feature type="compositionally biased region" description="Basic and acidic residues" evidence="1">
    <location>
        <begin position="46"/>
        <end position="62"/>
    </location>
</feature>
<dbReference type="InterPro" id="IPR006579">
    <property type="entry name" value="Pre_C2HC_dom"/>
</dbReference>
<evidence type="ECO:0000259" key="2">
    <source>
        <dbReference type="SMART" id="SM00596"/>
    </source>
</evidence>
<keyword evidence="4" id="KW-1185">Reference proteome</keyword>